<dbReference type="InterPro" id="IPR027039">
    <property type="entry name" value="Crtac1"/>
</dbReference>
<proteinExistence type="predicted"/>
<evidence type="ECO:0000259" key="2">
    <source>
        <dbReference type="Pfam" id="PF07593"/>
    </source>
</evidence>
<organism evidence="3 4">
    <name type="scientific">Sediminicola luteus</name>
    <dbReference type="NCBI Taxonomy" id="319238"/>
    <lineage>
        <taxon>Bacteria</taxon>
        <taxon>Pseudomonadati</taxon>
        <taxon>Bacteroidota</taxon>
        <taxon>Flavobacteriia</taxon>
        <taxon>Flavobacteriales</taxon>
        <taxon>Flavobacteriaceae</taxon>
        <taxon>Sediminicola</taxon>
    </lineage>
</organism>
<dbReference type="PANTHER" id="PTHR16026">
    <property type="entry name" value="CARTILAGE ACIDIC PROTEIN 1"/>
    <property type="match status" value="1"/>
</dbReference>
<evidence type="ECO:0000256" key="1">
    <source>
        <dbReference type="ARBA" id="ARBA00022729"/>
    </source>
</evidence>
<dbReference type="Proteomes" id="UP000219559">
    <property type="component" value="Unassembled WGS sequence"/>
</dbReference>
<dbReference type="Pfam" id="PF01839">
    <property type="entry name" value="FG-GAP"/>
    <property type="match status" value="1"/>
</dbReference>
<comment type="caution">
    <text evidence="3">The sequence shown here is derived from an EMBL/GenBank/DDBJ whole genome shotgun (WGS) entry which is preliminary data.</text>
</comment>
<feature type="domain" description="ASPIC/UnbV" evidence="2">
    <location>
        <begin position="518"/>
        <end position="585"/>
    </location>
</feature>
<dbReference type="InterPro" id="IPR028994">
    <property type="entry name" value="Integrin_alpha_N"/>
</dbReference>
<evidence type="ECO:0000313" key="4">
    <source>
        <dbReference type="Proteomes" id="UP000219559"/>
    </source>
</evidence>
<dbReference type="InterPro" id="IPR011519">
    <property type="entry name" value="UnbV_ASPIC"/>
</dbReference>
<keyword evidence="1" id="KW-0732">Signal</keyword>
<dbReference type="Pfam" id="PF07593">
    <property type="entry name" value="UnbV_ASPIC"/>
    <property type="match status" value="1"/>
</dbReference>
<dbReference type="InterPro" id="IPR013517">
    <property type="entry name" value="FG-GAP"/>
</dbReference>
<keyword evidence="4" id="KW-1185">Reference proteome</keyword>
<sequence>MAWRIRALISGLAFIGLSSCGPEEGSLFESRSAKSSGISFENTQTPTEDLNILDYLYFYNGGGVALGDINNDGLVDVFLSGNQTPNALYLNQGNLQFEDISQTAGVQGQSSWNTGATMADVNGDGLLDIYVCAVVGLNGFDGHNELYVNQGNGKFTEESANYGLDFDTYASSSVFFDYDGDGDLDLYLLNHAVHTQESYGKASLRMQRNYETGDRLLRNENGHFEDVSEAAGIFGGVNGYGLGISVADFNQDGWPDIYIGNDFHEDDYYYLNQGNGSFQEALRENFGHTTRFSMGSDAADINHDGLVDLISLDMLPYNEKVLKSSDGDDNVQTQKMRIEHFGYHYQFTRNMLHPNQGKHGFSETALMSGVAATDWSWSALFSDFDQDGNEDLYISNGIPKRPNDLDFIRFVSSDQIKKKINNTKLVDQKALEMMPSGLAINQFFQGDGKLHFNERTDWVGRDSTVSGATAYGDLDNDGDLDLVINNLNAPPSILINKTDAQGHYLKISPRFKGKNPFGLGTKAYAFHKDKMWYKELYPNRGFQASSEPILHFGLGAIEQLDSVRIIWPNHSYQTLTAVKTNHHLTISPEDTQPWNYASTESKNLLFTQVNDQLGLNFEHEEDNYTDFNRQKLIPYQISDRGPAVALGDLNHDGLTDIYFGGSKRKRSQTFLQTESGFIRSDFTNLAQDSIKEDVAAHIADFNGDGKQDILIGSGGGDYYKQMKPLTDSYFVSEKSGFALSDLPESFQNASVIAPFDFDADGDLDVFIGNQAVTNDFGRMPSCQLLRNDNGHFEEIPLPETNQIGMVTDAVWSDFDADGTEDLIIVGEWMAPLFFKNKGGILEKVNPLSDNPIGLWQSLVPFDMDQDGDTDYILGNWGLNSKFTASEKYPLRMYYADFDDNGQTETIVATAKDNNYYPLLSFDELSSQLVSLKKEYTSYKSFGGTSMEALLKKIAPASKPQVFEVSELRSGYLKNENGRFEFVAFDDPIQIAPIMDFCIYDFDHDGTLEVLAAGNYFGVTPLHGRLDGFSGALIEPDGHIRETHNLGLDLKNLSVRHLNLLAFNEKQFLLVTLNNAKAQIYQLK</sequence>
<evidence type="ECO:0000313" key="3">
    <source>
        <dbReference type="EMBL" id="PCE65957.1"/>
    </source>
</evidence>
<reference evidence="3 4" key="1">
    <citation type="submission" date="2017-04" db="EMBL/GenBank/DDBJ databases">
        <title>A new member of the family Flavobacteriaceae isolated from ascidians.</title>
        <authorList>
            <person name="Chen L."/>
        </authorList>
    </citation>
    <scope>NUCLEOTIDE SEQUENCE [LARGE SCALE GENOMIC DNA]</scope>
    <source>
        <strain evidence="3 4">HQA918</strain>
    </source>
</reference>
<dbReference type="Pfam" id="PF13517">
    <property type="entry name" value="FG-GAP_3"/>
    <property type="match status" value="4"/>
</dbReference>
<dbReference type="Gene3D" id="2.130.10.130">
    <property type="entry name" value="Integrin alpha, N-terminal"/>
    <property type="match status" value="3"/>
</dbReference>
<dbReference type="PANTHER" id="PTHR16026:SF0">
    <property type="entry name" value="CARTILAGE ACIDIC PROTEIN 1"/>
    <property type="match status" value="1"/>
</dbReference>
<dbReference type="OrthoDB" id="9816120at2"/>
<dbReference type="PROSITE" id="PS51257">
    <property type="entry name" value="PROKAR_LIPOPROTEIN"/>
    <property type="match status" value="1"/>
</dbReference>
<dbReference type="AlphaFoldDB" id="A0A2A4GBI4"/>
<dbReference type="RefSeq" id="WP_097441482.1">
    <property type="nucleotide sequence ID" value="NZ_NBWU01000001.1"/>
</dbReference>
<dbReference type="SUPFAM" id="SSF69318">
    <property type="entry name" value="Integrin alpha N-terminal domain"/>
    <property type="match status" value="3"/>
</dbReference>
<gene>
    <name evidence="3" type="ORF">B7P33_01250</name>
</gene>
<name>A0A2A4GBI4_9FLAO</name>
<dbReference type="EMBL" id="NBWU01000001">
    <property type="protein sequence ID" value="PCE65957.1"/>
    <property type="molecule type" value="Genomic_DNA"/>
</dbReference>
<protein>
    <recommendedName>
        <fullName evidence="2">ASPIC/UnbV domain-containing protein</fullName>
    </recommendedName>
</protein>
<accession>A0A2A4GBI4</accession>